<dbReference type="Proteomes" id="UP001370490">
    <property type="component" value="Unassembled WGS sequence"/>
</dbReference>
<organism evidence="1 2">
    <name type="scientific">Dillenia turbinata</name>
    <dbReference type="NCBI Taxonomy" id="194707"/>
    <lineage>
        <taxon>Eukaryota</taxon>
        <taxon>Viridiplantae</taxon>
        <taxon>Streptophyta</taxon>
        <taxon>Embryophyta</taxon>
        <taxon>Tracheophyta</taxon>
        <taxon>Spermatophyta</taxon>
        <taxon>Magnoliopsida</taxon>
        <taxon>eudicotyledons</taxon>
        <taxon>Gunneridae</taxon>
        <taxon>Pentapetalae</taxon>
        <taxon>Dilleniales</taxon>
        <taxon>Dilleniaceae</taxon>
        <taxon>Dillenia</taxon>
    </lineage>
</organism>
<proteinExistence type="predicted"/>
<comment type="caution">
    <text evidence="1">The sequence shown here is derived from an EMBL/GenBank/DDBJ whole genome shotgun (WGS) entry which is preliminary data.</text>
</comment>
<sequence>MQMIKKKAERNVEEFLEHRRKKRWIEQRSGSYCFKLYARSLYITWGGVENWIWNCFKETSEENIEVAKLSHVCWLDVRGKLEISDLSTGVAYEIVYIVKLTKGATGWELPITLRLSVPGKSTKERQISLLDRAKARGEWIELNVGSFVAEDGETGEVCFDLYEHGGHWKTGLLIQSAVIRPLP</sequence>
<dbReference type="AlphaFoldDB" id="A0AAN8YZM4"/>
<reference evidence="1 2" key="1">
    <citation type="submission" date="2023-12" db="EMBL/GenBank/DDBJ databases">
        <title>A high-quality genome assembly for Dillenia turbinata (Dilleniales).</title>
        <authorList>
            <person name="Chanderbali A."/>
        </authorList>
    </citation>
    <scope>NUCLEOTIDE SEQUENCE [LARGE SCALE GENOMIC DNA]</scope>
    <source>
        <strain evidence="1">LSX21</strain>
        <tissue evidence="1">Leaf</tissue>
    </source>
</reference>
<protein>
    <submittedName>
        <fullName evidence="1">Phloem protein 2-like</fullName>
    </submittedName>
</protein>
<dbReference type="GO" id="GO:0030246">
    <property type="term" value="F:carbohydrate binding"/>
    <property type="evidence" value="ECO:0007669"/>
    <property type="project" value="InterPro"/>
</dbReference>
<dbReference type="InterPro" id="IPR052147">
    <property type="entry name" value="PP2-like/Lectin"/>
</dbReference>
<gene>
    <name evidence="1" type="ORF">RJ641_016482</name>
</gene>
<dbReference type="InterPro" id="IPR025886">
    <property type="entry name" value="PP2-like"/>
</dbReference>
<keyword evidence="2" id="KW-1185">Reference proteome</keyword>
<name>A0AAN8YZM4_9MAGN</name>
<dbReference type="EMBL" id="JBAMMX010000022">
    <property type="protein sequence ID" value="KAK6918060.1"/>
    <property type="molecule type" value="Genomic_DNA"/>
</dbReference>
<dbReference type="PANTHER" id="PTHR48478">
    <property type="entry name" value="LECTIN-LIKE"/>
    <property type="match status" value="1"/>
</dbReference>
<accession>A0AAN8YZM4</accession>
<dbReference type="PANTHER" id="PTHR48478:SF1">
    <property type="entry name" value="LECTIN-LIKE"/>
    <property type="match status" value="1"/>
</dbReference>
<evidence type="ECO:0000313" key="1">
    <source>
        <dbReference type="EMBL" id="KAK6918060.1"/>
    </source>
</evidence>
<dbReference type="Pfam" id="PF14299">
    <property type="entry name" value="PP2"/>
    <property type="match status" value="1"/>
</dbReference>
<evidence type="ECO:0000313" key="2">
    <source>
        <dbReference type="Proteomes" id="UP001370490"/>
    </source>
</evidence>